<dbReference type="InterPro" id="IPR057326">
    <property type="entry name" value="KR_dom"/>
</dbReference>
<evidence type="ECO:0000313" key="5">
    <source>
        <dbReference type="Proteomes" id="UP000298860"/>
    </source>
</evidence>
<reference evidence="5" key="1">
    <citation type="submission" date="2019-04" db="EMBL/GenBank/DDBJ databases">
        <title>Draft genome sequence of Pseudonocardiaceae bacterium SL3-2-4.</title>
        <authorList>
            <person name="Ningsih F."/>
            <person name="Yokota A."/>
            <person name="Sakai Y."/>
            <person name="Nanatani K."/>
            <person name="Yabe S."/>
            <person name="Oetari A."/>
            <person name="Sjamsuridzal W."/>
        </authorList>
    </citation>
    <scope>NUCLEOTIDE SEQUENCE [LARGE SCALE GENOMIC DNA]</scope>
    <source>
        <strain evidence="5">SL3-2-4</strain>
    </source>
</reference>
<dbReference type="GO" id="GO:0016491">
    <property type="term" value="F:oxidoreductase activity"/>
    <property type="evidence" value="ECO:0007669"/>
    <property type="project" value="UniProtKB-KW"/>
</dbReference>
<accession>A0A4D4J3F8</accession>
<evidence type="ECO:0000259" key="3">
    <source>
        <dbReference type="SMART" id="SM00822"/>
    </source>
</evidence>
<evidence type="ECO:0000256" key="2">
    <source>
        <dbReference type="ARBA" id="ARBA00023002"/>
    </source>
</evidence>
<dbReference type="Proteomes" id="UP000298860">
    <property type="component" value="Unassembled WGS sequence"/>
</dbReference>
<dbReference type="InterPro" id="IPR020904">
    <property type="entry name" value="Sc_DH/Rdtase_CS"/>
</dbReference>
<organism evidence="4 5">
    <name type="scientific">Gandjariella thermophila</name>
    <dbReference type="NCBI Taxonomy" id="1931992"/>
    <lineage>
        <taxon>Bacteria</taxon>
        <taxon>Bacillati</taxon>
        <taxon>Actinomycetota</taxon>
        <taxon>Actinomycetes</taxon>
        <taxon>Pseudonocardiales</taxon>
        <taxon>Pseudonocardiaceae</taxon>
        <taxon>Gandjariella</taxon>
    </lineage>
</organism>
<comment type="similarity">
    <text evidence="1">Belongs to the short-chain dehydrogenases/reductases (SDR) family.</text>
</comment>
<dbReference type="EMBL" id="BJFL01000011">
    <property type="protein sequence ID" value="GDY31031.1"/>
    <property type="molecule type" value="Genomic_DNA"/>
</dbReference>
<dbReference type="SMART" id="SM00822">
    <property type="entry name" value="PKS_KR"/>
    <property type="match status" value="1"/>
</dbReference>
<keyword evidence="5" id="KW-1185">Reference proteome</keyword>
<dbReference type="InterPro" id="IPR036291">
    <property type="entry name" value="NAD(P)-bd_dom_sf"/>
</dbReference>
<dbReference type="PRINTS" id="PR00081">
    <property type="entry name" value="GDHRDH"/>
</dbReference>
<feature type="domain" description="Ketoreductase" evidence="3">
    <location>
        <begin position="20"/>
        <end position="198"/>
    </location>
</feature>
<dbReference type="PANTHER" id="PTHR43639:SF1">
    <property type="entry name" value="SHORT-CHAIN DEHYDROGENASE_REDUCTASE FAMILY PROTEIN"/>
    <property type="match status" value="1"/>
</dbReference>
<gene>
    <name evidence="4" type="ORF">GTS_26640</name>
</gene>
<comment type="caution">
    <text evidence="4">The sequence shown here is derived from an EMBL/GenBank/DDBJ whole genome shotgun (WGS) entry which is preliminary data.</text>
</comment>
<dbReference type="FunFam" id="3.40.50.720:FF:000084">
    <property type="entry name" value="Short-chain dehydrogenase reductase"/>
    <property type="match status" value="1"/>
</dbReference>
<dbReference type="Pfam" id="PF13561">
    <property type="entry name" value="adh_short_C2"/>
    <property type="match status" value="1"/>
</dbReference>
<dbReference type="AlphaFoldDB" id="A0A4D4J3F8"/>
<proteinExistence type="inferred from homology"/>
<evidence type="ECO:0000256" key="1">
    <source>
        <dbReference type="ARBA" id="ARBA00006484"/>
    </source>
</evidence>
<name>A0A4D4J3F8_9PSEU</name>
<dbReference type="PROSITE" id="PS00061">
    <property type="entry name" value="ADH_SHORT"/>
    <property type="match status" value="1"/>
</dbReference>
<dbReference type="SUPFAM" id="SSF51735">
    <property type="entry name" value="NAD(P)-binding Rossmann-fold domains"/>
    <property type="match status" value="1"/>
</dbReference>
<evidence type="ECO:0000313" key="4">
    <source>
        <dbReference type="EMBL" id="GDY31031.1"/>
    </source>
</evidence>
<protein>
    <submittedName>
        <fullName evidence="4">Short-chain dehydrogenase</fullName>
    </submittedName>
</protein>
<keyword evidence="2" id="KW-0560">Oxidoreductase</keyword>
<dbReference type="PANTHER" id="PTHR43639">
    <property type="entry name" value="OXIDOREDUCTASE, SHORT-CHAIN DEHYDROGENASE/REDUCTASE FAMILY (AFU_ORTHOLOGUE AFUA_5G02870)"/>
    <property type="match status" value="1"/>
</dbReference>
<dbReference type="PRINTS" id="PR00080">
    <property type="entry name" value="SDRFAMILY"/>
</dbReference>
<dbReference type="InterPro" id="IPR002347">
    <property type="entry name" value="SDR_fam"/>
</dbReference>
<sequence length="262" mass="28165">MDQSPPDVEDRQMDLGLAGKKALVTGGTRGVGRGVVRTLARHGVDVITCYRREGEAAASLERELKEIGGRHHAVRADLTEPGQIADLVGECGSRFGRLDLIVNNAAVINHVPYGELSLEDWQRTVGTNLTAVHLVIQNALTLLRDGSSVVSISSKSIEVGIPLRAHYTATKAALHGLNRTLAREFGGRGIRFNVLSLGMIHTEAVDALPYDQRDAMIRRYSEKTSLGRLGTPDEVADAVLWLASDLSRYVTGAVIPVDGGIA</sequence>
<dbReference type="Gene3D" id="3.40.50.720">
    <property type="entry name" value="NAD(P)-binding Rossmann-like Domain"/>
    <property type="match status" value="1"/>
</dbReference>
<dbReference type="CDD" id="cd05233">
    <property type="entry name" value="SDR_c"/>
    <property type="match status" value="1"/>
</dbReference>